<evidence type="ECO:0000259" key="2">
    <source>
        <dbReference type="Pfam" id="PF13116"/>
    </source>
</evidence>
<dbReference type="Proteomes" id="UP000236655">
    <property type="component" value="Chromosome"/>
</dbReference>
<dbReference type="InterPro" id="IPR025263">
    <property type="entry name" value="YhdP_central"/>
</dbReference>
<evidence type="ECO:0000313" key="4">
    <source>
        <dbReference type="Proteomes" id="UP000236655"/>
    </source>
</evidence>
<feature type="transmembrane region" description="Helical" evidence="1">
    <location>
        <begin position="12"/>
        <end position="35"/>
    </location>
</feature>
<proteinExistence type="predicted"/>
<keyword evidence="4" id="KW-1185">Reference proteome</keyword>
<evidence type="ECO:0000313" key="3">
    <source>
        <dbReference type="EMBL" id="AUR53009.1"/>
    </source>
</evidence>
<dbReference type="PANTHER" id="PTHR38690:SF1">
    <property type="entry name" value="PROTEASE"/>
    <property type="match status" value="1"/>
</dbReference>
<evidence type="ECO:0000256" key="1">
    <source>
        <dbReference type="SAM" id="Phobius"/>
    </source>
</evidence>
<sequence>MYTRLSKLLNKSLKISAYVTGGVILFSSTVAVVGFKSLDALHSKIDKELFKLTGYHYSYDKLQTSFSGRLQPEIAINNLTIYTANKNQPFLKVKKIVALLSYKSLWELQPIFSYLTIDGSNIALEYDQQDNIRLNREIVTNLNSPSKSDFNLDKLLLSQQQIFITNINLSLHDSKHYPRIIHIGNIFIDFNNLKNQHNLVSKLKLGQNTNLDFNASWMGDKIWNLEHWESGNLNLKSVNSNGYLIKLKAAIKNGSLQEFKTKFDSNKQNFAQYDNNIQNFTDFSGAIKIEQTTPGSYTINGQKLIINTKSGYLFKNANLSGFYKEKQGGQLSIDRLGIEGINSILEVYPTTEKLTLGGNSYLAINWLNNISTPESITLTAKIENLSLKSQESNIPSINNVNLAVKATTTTGRVNLNLADSELNSPKELYHPLKINSLTGSIDWLIESGNTKVNWSNISLKTKNFMVSSDGLFNTESTYIDTKARVSNLNLNGIVSDLPKLVPAGAIKQLKTSILKGTLTNGDITLKGNLKNFPFKNESEGTIHASANINNGSYKFLPTWGAIEKVNAKLDLNNSQINLKIISGSAGNTSIAKSTLQVQNWAHSPQLTLNAEANGLTTAYLDYLATTPFANKVAPAKDQAIINGSSKLKVNLKLPLSSPQKVQLSGKFTPENNTASLTSVPVSINNINGAVNFSQKGIEPSTIKATTLNSSLNLRLTDKEIAINSPDLDYGQIMHLAYKPAESVIYGRSATNITYTLASEQLNIKSSLEGVTIDAVNPISKSESAIAPLNISYNRGNSTHQLIRLNYNNQLYTNVDLNSNFEPNKIRLAVGTSNYQLQNQQESAKVTAKIDTDKFSFTDWAAFASKLTPSTQNISNIETGNESKETIKKARNDATIYPIQVEVNTNGFFAKNYNLDGGTLNATVLPESVYANINTPDIKGKIRYQLDDNHLQINLQRLLLSSSNLVNSEESQSKERIVESSITYSQTGTHQESVPNIMLNQITESTNILLAVESTTESLVELQAKKINYPDVDLNIDNFYVENHFFGSVKGSLYEESNSLHIDNLTITNQAANIRIDASDNCLGCVNEYVGIIIHSDINDFGLLLTKLGQENVFSKGKGKFDATIGWAGGFAAFNFESMQGTATLDVNKGQLVQVNPGLFGSLLGVISLSNYATSLNPLGLNSFFGKGFAFDTLKTNLYLRDGTVRIKKFDMVGPIAAVNTFGNLDFMNNRIDTFLTLEPRLGGTVATTAGIVTLNPFIGFFVYAAEYLVGEPINKALAVSFHISGNIESPVMTPTKIDKQIINNFTSSLDILNNIKQPLRQ</sequence>
<feature type="domain" description="YhdP central" evidence="2">
    <location>
        <begin position="29"/>
        <end position="1291"/>
    </location>
</feature>
<keyword evidence="1" id="KW-0812">Transmembrane</keyword>
<reference evidence="4" key="1">
    <citation type="submission" date="2017-11" db="EMBL/GenBank/DDBJ databases">
        <authorList>
            <person name="Chan K.G."/>
            <person name="Lee L.S."/>
        </authorList>
    </citation>
    <scope>NUCLEOTIDE SEQUENCE [LARGE SCALE GENOMIC DNA]</scope>
    <source>
        <strain evidence="4">DSM 100970</strain>
    </source>
</reference>
<dbReference type="KEGG" id="nba:CUN60_12140"/>
<name>A0A2I7N982_9NEIS</name>
<dbReference type="Pfam" id="PF13116">
    <property type="entry name" value="YhdP"/>
    <property type="match status" value="1"/>
</dbReference>
<accession>A0A2I7N982</accession>
<keyword evidence="1" id="KW-1133">Transmembrane helix</keyword>
<keyword evidence="1" id="KW-0472">Membrane</keyword>
<organism evidence="3 4">
    <name type="scientific">Aquella oligotrophica</name>
    <dbReference type="NCBI Taxonomy" id="2067065"/>
    <lineage>
        <taxon>Bacteria</taxon>
        <taxon>Pseudomonadati</taxon>
        <taxon>Pseudomonadota</taxon>
        <taxon>Betaproteobacteria</taxon>
        <taxon>Neisseriales</taxon>
        <taxon>Neisseriaceae</taxon>
        <taxon>Aquella</taxon>
    </lineage>
</organism>
<dbReference type="InterPro" id="IPR011836">
    <property type="entry name" value="YhdP"/>
</dbReference>
<dbReference type="OrthoDB" id="8521382at2"/>
<dbReference type="RefSeq" id="WP_102952295.1">
    <property type="nucleotide sequence ID" value="NZ_CP024847.1"/>
</dbReference>
<dbReference type="EMBL" id="CP024847">
    <property type="protein sequence ID" value="AUR53009.1"/>
    <property type="molecule type" value="Genomic_DNA"/>
</dbReference>
<protein>
    <recommendedName>
        <fullName evidence="2">YhdP central domain-containing protein</fullName>
    </recommendedName>
</protein>
<gene>
    <name evidence="3" type="ORF">CUN60_12140</name>
</gene>
<dbReference type="PANTHER" id="PTHR38690">
    <property type="entry name" value="PROTEASE-RELATED"/>
    <property type="match status" value="1"/>
</dbReference>